<dbReference type="Proteomes" id="UP001165079">
    <property type="component" value="Unassembled WGS sequence"/>
</dbReference>
<reference evidence="2" key="1">
    <citation type="submission" date="2023-03" db="EMBL/GenBank/DDBJ databases">
        <title>Actinorhabdospora filicis NBRC 111898.</title>
        <authorList>
            <person name="Ichikawa N."/>
            <person name="Sato H."/>
            <person name="Tonouchi N."/>
        </authorList>
    </citation>
    <scope>NUCLEOTIDE SEQUENCE</scope>
    <source>
        <strain evidence="2">NBRC 111898</strain>
    </source>
</reference>
<organism evidence="2 3">
    <name type="scientific">Actinorhabdospora filicis</name>
    <dbReference type="NCBI Taxonomy" id="1785913"/>
    <lineage>
        <taxon>Bacteria</taxon>
        <taxon>Bacillati</taxon>
        <taxon>Actinomycetota</taxon>
        <taxon>Actinomycetes</taxon>
        <taxon>Micromonosporales</taxon>
        <taxon>Micromonosporaceae</taxon>
        <taxon>Actinorhabdospora</taxon>
    </lineage>
</organism>
<keyword evidence="3" id="KW-1185">Reference proteome</keyword>
<proteinExistence type="predicted"/>
<evidence type="ECO:0000313" key="2">
    <source>
        <dbReference type="EMBL" id="GLZ80511.1"/>
    </source>
</evidence>
<keyword evidence="1" id="KW-0812">Transmembrane</keyword>
<feature type="transmembrane region" description="Helical" evidence="1">
    <location>
        <begin position="21"/>
        <end position="39"/>
    </location>
</feature>
<dbReference type="AlphaFoldDB" id="A0A9W6WCE4"/>
<name>A0A9W6WCE4_9ACTN</name>
<dbReference type="RefSeq" id="WP_285665701.1">
    <property type="nucleotide sequence ID" value="NZ_BSTX01000004.1"/>
</dbReference>
<protein>
    <recommendedName>
        <fullName evidence="4">PH domain-containing protein</fullName>
    </recommendedName>
</protein>
<dbReference type="EMBL" id="BSTX01000004">
    <property type="protein sequence ID" value="GLZ80511.1"/>
    <property type="molecule type" value="Genomic_DNA"/>
</dbReference>
<keyword evidence="1" id="KW-1133">Transmembrane helix</keyword>
<evidence type="ECO:0008006" key="4">
    <source>
        <dbReference type="Google" id="ProtNLM"/>
    </source>
</evidence>
<feature type="transmembrane region" description="Helical" evidence="1">
    <location>
        <begin position="169"/>
        <end position="191"/>
    </location>
</feature>
<gene>
    <name evidence="2" type="ORF">Afil01_53180</name>
</gene>
<feature type="transmembrane region" description="Helical" evidence="1">
    <location>
        <begin position="45"/>
        <end position="65"/>
    </location>
</feature>
<evidence type="ECO:0000313" key="3">
    <source>
        <dbReference type="Proteomes" id="UP001165079"/>
    </source>
</evidence>
<comment type="caution">
    <text evidence="2">The sequence shown here is derived from an EMBL/GenBank/DDBJ whole genome shotgun (WGS) entry which is preliminary data.</text>
</comment>
<sequence length="201" mass="21189">MDVPPYTGERIAPRPIDCFRARMPLVAPVVISAVAVGVWFSWPMSALMCLAIPGLVLLAVADTLVSVRVDAAGILAENRWTRARVPWLVAGSVDLALPEPGSRSFARAYLTTRAGERVPLDVVVTGATRASAAALAAWLAAEVEARRPEGPAAGDFVVERPAGRIALRVAGIVLVAVSLGALVMLFGAWLVTTLFELLPSL</sequence>
<keyword evidence="1" id="KW-0472">Membrane</keyword>
<accession>A0A9W6WCE4</accession>
<evidence type="ECO:0000256" key="1">
    <source>
        <dbReference type="SAM" id="Phobius"/>
    </source>
</evidence>